<reference evidence="4" key="1">
    <citation type="submission" date="2021-01" db="EMBL/GenBank/DDBJ databases">
        <authorList>
            <person name="Corre E."/>
            <person name="Pelletier E."/>
            <person name="Niang G."/>
            <person name="Scheremetjew M."/>
            <person name="Finn R."/>
            <person name="Kale V."/>
            <person name="Holt S."/>
            <person name="Cochrane G."/>
            <person name="Meng A."/>
            <person name="Brown T."/>
            <person name="Cohen L."/>
        </authorList>
    </citation>
    <scope>NUCLEOTIDE SEQUENCE</scope>
    <source>
        <strain evidence="4">CCMP3107</strain>
    </source>
</reference>
<evidence type="ECO:0000256" key="1">
    <source>
        <dbReference type="PROSITE-ProRule" id="PRU00266"/>
    </source>
</evidence>
<evidence type="ECO:0000259" key="3">
    <source>
        <dbReference type="PROSITE" id="PS50137"/>
    </source>
</evidence>
<feature type="compositionally biased region" description="Basic and acidic residues" evidence="2">
    <location>
        <begin position="120"/>
        <end position="129"/>
    </location>
</feature>
<organism evidence="4">
    <name type="scientific">Heterosigma akashiwo</name>
    <name type="common">Chromophytic alga</name>
    <name type="synonym">Heterosigma carterae</name>
    <dbReference type="NCBI Taxonomy" id="2829"/>
    <lineage>
        <taxon>Eukaryota</taxon>
        <taxon>Sar</taxon>
        <taxon>Stramenopiles</taxon>
        <taxon>Ochrophyta</taxon>
        <taxon>Raphidophyceae</taxon>
        <taxon>Chattonellales</taxon>
        <taxon>Chattonellaceae</taxon>
        <taxon>Heterosigma</taxon>
    </lineage>
</organism>
<name>A0A6V1SE38_HETAK</name>
<dbReference type="PROSITE" id="PS50137">
    <property type="entry name" value="DS_RBD"/>
    <property type="match status" value="1"/>
</dbReference>
<keyword evidence="1" id="KW-0694">RNA-binding</keyword>
<evidence type="ECO:0000256" key="2">
    <source>
        <dbReference type="SAM" id="MobiDB-lite"/>
    </source>
</evidence>
<dbReference type="EMBL" id="HBIU01034405">
    <property type="protein sequence ID" value="CAE0637067.1"/>
    <property type="molecule type" value="Transcribed_RNA"/>
</dbReference>
<protein>
    <recommendedName>
        <fullName evidence="3">DRBM domain-containing protein</fullName>
    </recommendedName>
</protein>
<dbReference type="SUPFAM" id="SSF54768">
    <property type="entry name" value="dsRNA-binding domain-like"/>
    <property type="match status" value="1"/>
</dbReference>
<proteinExistence type="predicted"/>
<dbReference type="AlphaFoldDB" id="A0A6V1SE38"/>
<dbReference type="Gene3D" id="3.30.160.20">
    <property type="match status" value="1"/>
</dbReference>
<feature type="domain" description="DRBM" evidence="3">
    <location>
        <begin position="167"/>
        <end position="233"/>
    </location>
</feature>
<feature type="region of interest" description="Disordered" evidence="2">
    <location>
        <begin position="68"/>
        <end position="139"/>
    </location>
</feature>
<accession>A0A6V1SE38</accession>
<gene>
    <name evidence="4" type="ORF">HAKA00212_LOCUS15841</name>
</gene>
<evidence type="ECO:0000313" key="4">
    <source>
        <dbReference type="EMBL" id="CAE0637067.1"/>
    </source>
</evidence>
<dbReference type="InterPro" id="IPR014720">
    <property type="entry name" value="dsRBD_dom"/>
</dbReference>
<sequence>MMQPMSGQMGGPQMMQPMMQQPMMQPVQMMGGGPPMMPMQGGGPMMQQPMQQMVQVVTIPEGMVIGTPQGPMLMTSAGLEPFSGGQNMQGGRGDDGRFKSRPFKRQSKGQSQGGKKKTKKSDGDDKAEGTQEDQGQDNQGLSAAALLPSGEPDPRVASWPAFAPGKTAKAALYEFCAKRKVRTKITFRAENSSAGQHKVTVNLAGMDWGWGASASKNTAEHLAANETLKMLVPTYDGTGCLVPGCEKTPPGAAPAATATEGQAAAGPGPDIVEDTPEGVKGFNYGPESGIAKWSMCLNMFGQFQKLMPAEFEISTIKDAEGKSVGQCTGSWSYCDASGQEHKVTGTAQAKNKKTAQHKLAARFLAQALPECTSYLDAFPRIEEMKNIKKAQRAKQLAQKRRDIQDAKLKELEQQAFAAAAAAAPGAAAALPEPAVRSPAAVTTVSGSYREHYPAV</sequence>
<dbReference type="GO" id="GO:0003723">
    <property type="term" value="F:RNA binding"/>
    <property type="evidence" value="ECO:0007669"/>
    <property type="project" value="UniProtKB-UniRule"/>
</dbReference>
<dbReference type="Pfam" id="PF00035">
    <property type="entry name" value="dsrm"/>
    <property type="match status" value="1"/>
</dbReference>